<feature type="compositionally biased region" description="Basic and acidic residues" evidence="2">
    <location>
        <begin position="240"/>
        <end position="254"/>
    </location>
</feature>
<name>A0A232LMC2_9EURO</name>
<evidence type="ECO:0000256" key="1">
    <source>
        <dbReference type="ARBA" id="ARBA00022884"/>
    </source>
</evidence>
<feature type="region of interest" description="Disordered" evidence="2">
    <location>
        <begin position="209"/>
        <end position="259"/>
    </location>
</feature>
<dbReference type="SUPFAM" id="SSF53098">
    <property type="entry name" value="Ribonuclease H-like"/>
    <property type="match status" value="1"/>
</dbReference>
<dbReference type="OrthoDB" id="3562262at2759"/>
<dbReference type="InterPro" id="IPR012337">
    <property type="entry name" value="RNaseH-like_sf"/>
</dbReference>
<feature type="domain" description="Integrase catalytic" evidence="3">
    <location>
        <begin position="1"/>
        <end position="158"/>
    </location>
</feature>
<evidence type="ECO:0000259" key="3">
    <source>
        <dbReference type="PROSITE" id="PS50994"/>
    </source>
</evidence>
<dbReference type="Gene3D" id="3.30.420.10">
    <property type="entry name" value="Ribonuclease H-like superfamily/Ribonuclease H"/>
    <property type="match status" value="1"/>
</dbReference>
<organism evidence="4 5">
    <name type="scientific">Elaphomyces granulatus</name>
    <dbReference type="NCBI Taxonomy" id="519963"/>
    <lineage>
        <taxon>Eukaryota</taxon>
        <taxon>Fungi</taxon>
        <taxon>Dikarya</taxon>
        <taxon>Ascomycota</taxon>
        <taxon>Pezizomycotina</taxon>
        <taxon>Eurotiomycetes</taxon>
        <taxon>Eurotiomycetidae</taxon>
        <taxon>Eurotiales</taxon>
        <taxon>Elaphomycetaceae</taxon>
        <taxon>Elaphomyces</taxon>
    </lineage>
</organism>
<dbReference type="InterPro" id="IPR036397">
    <property type="entry name" value="RNaseH_sf"/>
</dbReference>
<evidence type="ECO:0000256" key="2">
    <source>
        <dbReference type="SAM" id="MobiDB-lite"/>
    </source>
</evidence>
<gene>
    <name evidence="4" type="ORF">Egran_07104</name>
</gene>
<dbReference type="AlphaFoldDB" id="A0A232LMC2"/>
<dbReference type="GO" id="GO:0005634">
    <property type="term" value="C:nucleus"/>
    <property type="evidence" value="ECO:0007669"/>
    <property type="project" value="UniProtKB-ARBA"/>
</dbReference>
<comment type="caution">
    <text evidence="4">The sequence shown here is derived from an EMBL/GenBank/DDBJ whole genome shotgun (WGS) entry which is preliminary data.</text>
</comment>
<dbReference type="PROSITE" id="PS50994">
    <property type="entry name" value="INTEGRASE"/>
    <property type="match status" value="1"/>
</dbReference>
<keyword evidence="5" id="KW-1185">Reference proteome</keyword>
<protein>
    <recommendedName>
        <fullName evidence="3">Integrase catalytic domain-containing protein</fullName>
    </recommendedName>
</protein>
<reference evidence="4 5" key="1">
    <citation type="journal article" date="2015" name="Environ. Microbiol.">
        <title>Metagenome sequence of Elaphomyces granulatus from sporocarp tissue reveals Ascomycota ectomycorrhizal fingerprints of genome expansion and a Proteobacteria-rich microbiome.</title>
        <authorList>
            <person name="Quandt C.A."/>
            <person name="Kohler A."/>
            <person name="Hesse C.N."/>
            <person name="Sharpton T.J."/>
            <person name="Martin F."/>
            <person name="Spatafora J.W."/>
        </authorList>
    </citation>
    <scope>NUCLEOTIDE SEQUENCE [LARGE SCALE GENOMIC DNA]</scope>
    <source>
        <strain evidence="4 5">OSC145934</strain>
    </source>
</reference>
<proteinExistence type="predicted"/>
<sequence>MFNHTIYVDVMYINSSPVLHAVDEATKYQAARWLENMTAQQTWDMLRLCWIDTYLGPPDLIVHDAGTNFTADEFKQNAHAMHIRTKGVPTEAAQSMGIVERYHAPLRRAYEVISEELKGVTSNRTIILQMAVKAVNDTAGPNGLVPTLLPPPAGSQMPFANATALNIGSDVLVWRVHEKAWTGPYKLLSVEEETATVEVNQKPIQFRTTTIKPYLSEPNPKGRPLNEPFDEPPSETPVEQQREQKPEPEPELRRGTRIRRPKTFPDNVVYVADIEINIPAFTKSRRKELDDLFERGVFEVVDISTIPQNCRTFKARFPHVQSKICG</sequence>
<dbReference type="GO" id="GO:0003723">
    <property type="term" value="F:RNA binding"/>
    <property type="evidence" value="ECO:0007669"/>
    <property type="project" value="UniProtKB-KW"/>
</dbReference>
<dbReference type="Proteomes" id="UP000243515">
    <property type="component" value="Unassembled WGS sequence"/>
</dbReference>
<dbReference type="GO" id="GO:0015074">
    <property type="term" value="P:DNA integration"/>
    <property type="evidence" value="ECO:0007669"/>
    <property type="project" value="InterPro"/>
</dbReference>
<dbReference type="EMBL" id="NPHW01007599">
    <property type="protein sequence ID" value="OXV05128.1"/>
    <property type="molecule type" value="Genomic_DNA"/>
</dbReference>
<accession>A0A232LMC2</accession>
<evidence type="ECO:0000313" key="5">
    <source>
        <dbReference type="Proteomes" id="UP000243515"/>
    </source>
</evidence>
<dbReference type="InterPro" id="IPR001584">
    <property type="entry name" value="Integrase_cat-core"/>
</dbReference>
<keyword evidence="1" id="KW-0694">RNA-binding</keyword>
<evidence type="ECO:0000313" key="4">
    <source>
        <dbReference type="EMBL" id="OXV05128.1"/>
    </source>
</evidence>